<sequence length="344" mass="36021">MAEQNPPIFLQAGSHPAEDVRNAFSSIMSPGIANFGDLKVTQSLTPAMSVLVATGSAWVPGSEVGVSYQGSYFVHNRGDKTLTISASNPSNPRIDLIVAKVQDAAYSGATNSWSLSVVTGTAAGSPVAPTAPVNSIVLARVAVAAAASTIVNANITDYRTRAAALGAQTICTSTTRPASPYIGQRIYELDTFRELIYQGATSGWQQPWNEPWGYMSSATNTTPVSGVTTTQTDLLSVTWTAVAGRRYQIDAIVEILSTVANDVIESQLTDASNVRVNRCVHSMNAASSAETFNFLHIETPAAGSTTRKIRFGRAAGSGSLTGGGNSTFPSLLMVRDIGPSANPT</sequence>
<dbReference type="EMBL" id="LR797310">
    <property type="protein sequence ID" value="CAB4201924.1"/>
    <property type="molecule type" value="Genomic_DNA"/>
</dbReference>
<proteinExistence type="predicted"/>
<gene>
    <name evidence="1" type="ORF">UFOVP1360_7</name>
</gene>
<protein>
    <submittedName>
        <fullName evidence="1">Uncharacterized protein</fullName>
    </submittedName>
</protein>
<organism evidence="1">
    <name type="scientific">uncultured Caudovirales phage</name>
    <dbReference type="NCBI Taxonomy" id="2100421"/>
    <lineage>
        <taxon>Viruses</taxon>
        <taxon>Duplodnaviria</taxon>
        <taxon>Heunggongvirae</taxon>
        <taxon>Uroviricota</taxon>
        <taxon>Caudoviricetes</taxon>
        <taxon>Peduoviridae</taxon>
        <taxon>Maltschvirus</taxon>
        <taxon>Maltschvirus maltsch</taxon>
    </lineage>
</organism>
<reference evidence="1" key="1">
    <citation type="submission" date="2020-05" db="EMBL/GenBank/DDBJ databases">
        <authorList>
            <person name="Chiriac C."/>
            <person name="Salcher M."/>
            <person name="Ghai R."/>
            <person name="Kavagutti S V."/>
        </authorList>
    </citation>
    <scope>NUCLEOTIDE SEQUENCE</scope>
</reference>
<name>A0A6J5S1J0_9CAUD</name>
<evidence type="ECO:0000313" key="1">
    <source>
        <dbReference type="EMBL" id="CAB4201924.1"/>
    </source>
</evidence>
<accession>A0A6J5S1J0</accession>